<dbReference type="PANTHER" id="PTHR30600:SF9">
    <property type="entry name" value="BLR7738 PROTEIN"/>
    <property type="match status" value="1"/>
</dbReference>
<dbReference type="GO" id="GO:0009055">
    <property type="term" value="F:electron transfer activity"/>
    <property type="evidence" value="ECO:0007669"/>
    <property type="project" value="InterPro"/>
</dbReference>
<dbReference type="Gene3D" id="1.10.760.10">
    <property type="entry name" value="Cytochrome c-like domain"/>
    <property type="match status" value="1"/>
</dbReference>
<feature type="domain" description="Cytochrome c" evidence="5">
    <location>
        <begin position="269"/>
        <end position="444"/>
    </location>
</feature>
<dbReference type="InterPro" id="IPR051395">
    <property type="entry name" value="Cytochrome_c_Peroxidase/MauG"/>
</dbReference>
<sequence length="444" mass="49595">MPTFTENPTWKTQEIPATAQAVTGNAEAGYKYLTEGDYIGGGTPFDIMKNKMLKKPDTVLARSGDNQLAFYWGNVFKTTNGTKVFAGNCLTCHSSALNGKVVLGLGNSFADFKKSQAKTTKLLRLLVSLKYKKNSPERQAFEPYGNSIKVLPSYIITNNSGVNPAFRLEEACTIYRNPVDLLHQKKANFKPINYTLASDIPPLWNIAKKNALYYNGMGRGSMTKLLMQASLLGIPDTTTARKVHENFDDILSWLKSITPPPYPQEIDKVKLVAGQTVFEKNCSNCHGTYGNKSKFPNKLVALNIVKTDPLYARYFSQNSHLVEWYNKSWFANSTPKSTLQAEDGYVSPPLDGIWASAPYLHNGSVPTLEDLLNSSQRPTKWQRSSSSYDYDYQKVGWKYTIPTKNKGNGIYDTKLPGYSNAGHTFGDKLSTEERANLIEYLKSL</sequence>
<evidence type="ECO:0000313" key="7">
    <source>
        <dbReference type="Proteomes" id="UP000609064"/>
    </source>
</evidence>
<evidence type="ECO:0000256" key="1">
    <source>
        <dbReference type="ARBA" id="ARBA00022617"/>
    </source>
</evidence>
<comment type="caution">
    <text evidence="6">The sequence shown here is derived from an EMBL/GenBank/DDBJ whole genome shotgun (WGS) entry which is preliminary data.</text>
</comment>
<reference evidence="6" key="2">
    <citation type="submission" date="2020-09" db="EMBL/GenBank/DDBJ databases">
        <authorList>
            <person name="Sun Q."/>
            <person name="Zhou Y."/>
        </authorList>
    </citation>
    <scope>NUCLEOTIDE SEQUENCE</scope>
    <source>
        <strain evidence="6">CGMCC 1.15958</strain>
    </source>
</reference>
<evidence type="ECO:0000256" key="3">
    <source>
        <dbReference type="ARBA" id="ARBA00023004"/>
    </source>
</evidence>
<evidence type="ECO:0000313" key="6">
    <source>
        <dbReference type="EMBL" id="GGD58149.1"/>
    </source>
</evidence>
<dbReference type="AlphaFoldDB" id="A0A916YRL6"/>
<dbReference type="GO" id="GO:0004130">
    <property type="term" value="F:cytochrome-c peroxidase activity"/>
    <property type="evidence" value="ECO:0007669"/>
    <property type="project" value="TreeGrafter"/>
</dbReference>
<gene>
    <name evidence="6" type="ORF">GCM10011514_22740</name>
</gene>
<protein>
    <recommendedName>
        <fullName evidence="5">Cytochrome c domain-containing protein</fullName>
    </recommendedName>
</protein>
<name>A0A916YRL6_9BACT</name>
<dbReference type="Pfam" id="PF21419">
    <property type="entry name" value="RoxA-like_Cyt-c"/>
    <property type="match status" value="1"/>
</dbReference>
<evidence type="ECO:0000256" key="4">
    <source>
        <dbReference type="PROSITE-ProRule" id="PRU00433"/>
    </source>
</evidence>
<evidence type="ECO:0000256" key="2">
    <source>
        <dbReference type="ARBA" id="ARBA00022723"/>
    </source>
</evidence>
<feature type="domain" description="Cytochrome c" evidence="5">
    <location>
        <begin position="76"/>
        <end position="258"/>
    </location>
</feature>
<reference evidence="6" key="1">
    <citation type="journal article" date="2014" name="Int. J. Syst. Evol. Microbiol.">
        <title>Complete genome sequence of Corynebacterium casei LMG S-19264T (=DSM 44701T), isolated from a smear-ripened cheese.</title>
        <authorList>
            <consortium name="US DOE Joint Genome Institute (JGI-PGF)"/>
            <person name="Walter F."/>
            <person name="Albersmeier A."/>
            <person name="Kalinowski J."/>
            <person name="Ruckert C."/>
        </authorList>
    </citation>
    <scope>NUCLEOTIDE SEQUENCE</scope>
    <source>
        <strain evidence="6">CGMCC 1.15958</strain>
    </source>
</reference>
<dbReference type="GO" id="GO:0046872">
    <property type="term" value="F:metal ion binding"/>
    <property type="evidence" value="ECO:0007669"/>
    <property type="project" value="UniProtKB-KW"/>
</dbReference>
<dbReference type="PANTHER" id="PTHR30600">
    <property type="entry name" value="CYTOCHROME C PEROXIDASE-RELATED"/>
    <property type="match status" value="1"/>
</dbReference>
<evidence type="ECO:0000259" key="5">
    <source>
        <dbReference type="PROSITE" id="PS51007"/>
    </source>
</evidence>
<keyword evidence="7" id="KW-1185">Reference proteome</keyword>
<proteinExistence type="predicted"/>
<organism evidence="6 7">
    <name type="scientific">Emticicia aquatilis</name>
    <dbReference type="NCBI Taxonomy" id="1537369"/>
    <lineage>
        <taxon>Bacteria</taxon>
        <taxon>Pseudomonadati</taxon>
        <taxon>Bacteroidota</taxon>
        <taxon>Cytophagia</taxon>
        <taxon>Cytophagales</taxon>
        <taxon>Leadbetterellaceae</taxon>
        <taxon>Emticicia</taxon>
    </lineage>
</organism>
<keyword evidence="3 4" id="KW-0408">Iron</keyword>
<dbReference type="InterPro" id="IPR009056">
    <property type="entry name" value="Cyt_c-like_dom"/>
</dbReference>
<dbReference type="EMBL" id="BMKK01000004">
    <property type="protein sequence ID" value="GGD58149.1"/>
    <property type="molecule type" value="Genomic_DNA"/>
</dbReference>
<dbReference type="Proteomes" id="UP000609064">
    <property type="component" value="Unassembled WGS sequence"/>
</dbReference>
<dbReference type="InterPro" id="IPR036909">
    <property type="entry name" value="Cyt_c-like_dom_sf"/>
</dbReference>
<keyword evidence="2 4" id="KW-0479">Metal-binding</keyword>
<dbReference type="PROSITE" id="PS51007">
    <property type="entry name" value="CYTC"/>
    <property type="match status" value="2"/>
</dbReference>
<dbReference type="SUPFAM" id="SSF46626">
    <property type="entry name" value="Cytochrome c"/>
    <property type="match status" value="1"/>
</dbReference>
<accession>A0A916YRL6</accession>
<dbReference type="GO" id="GO:0020037">
    <property type="term" value="F:heme binding"/>
    <property type="evidence" value="ECO:0007669"/>
    <property type="project" value="InterPro"/>
</dbReference>
<keyword evidence="1 4" id="KW-0349">Heme</keyword>